<keyword evidence="2" id="KW-1133">Transmembrane helix</keyword>
<sequence>MSAFPRLWRRAPLWRFAIYVMIVFTALGLFFPMPWMLAKAPWLSRIPGIQLPAGTVRPQMQNPPDQNAAPQDNQEQQSPPDNGTSRLIAPDISTAMVGSIPFGGHTLPLPAGVWHPVVTGQYGRGGRMLINILVRTDRGIVTGVIVARTATEQLPVDIVQEATNHCHDDRNYSAQIFADRTDGRSECAFVANAVMGPNGMISSDELIQLAFKRLSALGFPMPSLFIVANWIQSSGATDVNKGTSAVTYLLSPTKTGTVQLLAPLPYWDKAALTQVPAAENFIRRTDRWFTQWIPLLRRDMTHDTTNTSVPTDLARDPAAPPQ</sequence>
<keyword evidence="2" id="KW-0472">Membrane</keyword>
<name>A0ABT1CGK8_9PROT</name>
<reference evidence="3 4" key="1">
    <citation type="submission" date="2022-06" db="EMBL/GenBank/DDBJ databases">
        <title>Whole-genome of Asaia lannensis strain LMG 27011T.</title>
        <authorList>
            <person name="Sombolestani A."/>
        </authorList>
    </citation>
    <scope>NUCLEOTIDE SEQUENCE [LARGE SCALE GENOMIC DNA]</scope>
    <source>
        <strain evidence="3 4">NBRC 102526</strain>
    </source>
</reference>
<evidence type="ECO:0000256" key="2">
    <source>
        <dbReference type="SAM" id="Phobius"/>
    </source>
</evidence>
<evidence type="ECO:0000313" key="4">
    <source>
        <dbReference type="Proteomes" id="UP001523401"/>
    </source>
</evidence>
<feature type="region of interest" description="Disordered" evidence="1">
    <location>
        <begin position="54"/>
        <end position="85"/>
    </location>
</feature>
<comment type="caution">
    <text evidence="3">The sequence shown here is derived from an EMBL/GenBank/DDBJ whole genome shotgun (WGS) entry which is preliminary data.</text>
</comment>
<accession>A0ABT1CGK8</accession>
<keyword evidence="4" id="KW-1185">Reference proteome</keyword>
<evidence type="ECO:0000313" key="3">
    <source>
        <dbReference type="EMBL" id="MCO6159354.1"/>
    </source>
</evidence>
<dbReference type="EMBL" id="JAMXQU010000002">
    <property type="protein sequence ID" value="MCO6159354.1"/>
    <property type="molecule type" value="Genomic_DNA"/>
</dbReference>
<feature type="compositionally biased region" description="Polar residues" evidence="1">
    <location>
        <begin position="58"/>
        <end position="85"/>
    </location>
</feature>
<evidence type="ECO:0000256" key="1">
    <source>
        <dbReference type="SAM" id="MobiDB-lite"/>
    </source>
</evidence>
<keyword evidence="2" id="KW-0812">Transmembrane</keyword>
<feature type="transmembrane region" description="Helical" evidence="2">
    <location>
        <begin position="12"/>
        <end position="37"/>
    </location>
</feature>
<dbReference type="Proteomes" id="UP001523401">
    <property type="component" value="Unassembled WGS sequence"/>
</dbReference>
<gene>
    <name evidence="3" type="ORF">NF685_04820</name>
</gene>
<dbReference type="RefSeq" id="WP_252848788.1">
    <property type="nucleotide sequence ID" value="NZ_BAPW01000012.1"/>
</dbReference>
<feature type="region of interest" description="Disordered" evidence="1">
    <location>
        <begin position="303"/>
        <end position="322"/>
    </location>
</feature>
<organism evidence="3 4">
    <name type="scientific">Asaia lannensis NBRC 102526</name>
    <dbReference type="NCBI Taxonomy" id="1307926"/>
    <lineage>
        <taxon>Bacteria</taxon>
        <taxon>Pseudomonadati</taxon>
        <taxon>Pseudomonadota</taxon>
        <taxon>Alphaproteobacteria</taxon>
        <taxon>Acetobacterales</taxon>
        <taxon>Acetobacteraceae</taxon>
        <taxon>Asaia</taxon>
    </lineage>
</organism>
<proteinExistence type="predicted"/>
<protein>
    <submittedName>
        <fullName evidence="3">Uncharacterized protein</fullName>
    </submittedName>
</protein>